<dbReference type="Proteomes" id="UP000553209">
    <property type="component" value="Unassembled WGS sequence"/>
</dbReference>
<organism evidence="3 4">
    <name type="scientific">Nocardiopsis alborubida</name>
    <dbReference type="NCBI Taxonomy" id="146802"/>
    <lineage>
        <taxon>Bacteria</taxon>
        <taxon>Bacillati</taxon>
        <taxon>Actinomycetota</taxon>
        <taxon>Actinomycetes</taxon>
        <taxon>Streptosporangiales</taxon>
        <taxon>Nocardiopsidaceae</taxon>
        <taxon>Nocardiopsis</taxon>
    </lineage>
</organism>
<dbReference type="GO" id="GO:0016747">
    <property type="term" value="F:acyltransferase activity, transferring groups other than amino-acyl groups"/>
    <property type="evidence" value="ECO:0007669"/>
    <property type="project" value="InterPro"/>
</dbReference>
<dbReference type="PANTHER" id="PTHR43792:SF1">
    <property type="entry name" value="N-ACETYLTRANSFERASE DOMAIN-CONTAINING PROTEIN"/>
    <property type="match status" value="1"/>
</dbReference>
<proteinExistence type="predicted"/>
<dbReference type="EMBL" id="JAAXPG010000001">
    <property type="protein sequence ID" value="NKY96348.1"/>
    <property type="molecule type" value="Genomic_DNA"/>
</dbReference>
<sequence length="193" mass="21952">MTGFNRRHRRRAPPGTPAEPAEPRGPSGTRLTRRLRLDPIGPEHAHELWRLHRDPGIARWYGGRWTRGEAWESALRMGRAWETDGVHKWIAHDRWTGELVGRGGLSRAVVDSLWCLEVGWAVRECFWGLGYASEIGRAGLAFAFDDLGADEVASFTEVHNLRSRAVMERLGFGYAREIRHGGEPFALYLIRRS</sequence>
<feature type="region of interest" description="Disordered" evidence="1">
    <location>
        <begin position="1"/>
        <end position="33"/>
    </location>
</feature>
<name>A0A7X6M813_9ACTN</name>
<keyword evidence="4" id="KW-1185">Reference proteome</keyword>
<dbReference type="Gene3D" id="3.40.630.30">
    <property type="match status" value="1"/>
</dbReference>
<evidence type="ECO:0000313" key="4">
    <source>
        <dbReference type="Proteomes" id="UP000553209"/>
    </source>
</evidence>
<dbReference type="Pfam" id="PF13302">
    <property type="entry name" value="Acetyltransf_3"/>
    <property type="match status" value="1"/>
</dbReference>
<dbReference type="RefSeq" id="WP_061080680.1">
    <property type="nucleotide sequence ID" value="NZ_JAAXPG010000001.1"/>
</dbReference>
<evidence type="ECO:0000313" key="3">
    <source>
        <dbReference type="EMBL" id="NKY96348.1"/>
    </source>
</evidence>
<keyword evidence="3" id="KW-0808">Transferase</keyword>
<feature type="compositionally biased region" description="Basic residues" evidence="1">
    <location>
        <begin position="1"/>
        <end position="12"/>
    </location>
</feature>
<gene>
    <name evidence="3" type="ORF">HGB44_01470</name>
</gene>
<dbReference type="InterPro" id="IPR000182">
    <property type="entry name" value="GNAT_dom"/>
</dbReference>
<dbReference type="SUPFAM" id="SSF55729">
    <property type="entry name" value="Acyl-CoA N-acyltransferases (Nat)"/>
    <property type="match status" value="1"/>
</dbReference>
<dbReference type="AlphaFoldDB" id="A0A7X6M813"/>
<dbReference type="PROSITE" id="PS51186">
    <property type="entry name" value="GNAT"/>
    <property type="match status" value="1"/>
</dbReference>
<evidence type="ECO:0000259" key="2">
    <source>
        <dbReference type="PROSITE" id="PS51186"/>
    </source>
</evidence>
<evidence type="ECO:0000256" key="1">
    <source>
        <dbReference type="SAM" id="MobiDB-lite"/>
    </source>
</evidence>
<dbReference type="PANTHER" id="PTHR43792">
    <property type="entry name" value="GNAT FAMILY, PUTATIVE (AFU_ORTHOLOGUE AFUA_3G00765)-RELATED-RELATED"/>
    <property type="match status" value="1"/>
</dbReference>
<comment type="caution">
    <text evidence="3">The sequence shown here is derived from an EMBL/GenBank/DDBJ whole genome shotgun (WGS) entry which is preliminary data.</text>
</comment>
<dbReference type="InterPro" id="IPR051531">
    <property type="entry name" value="N-acetyltransferase"/>
</dbReference>
<protein>
    <submittedName>
        <fullName evidence="3">GNAT family N-acetyltransferase</fullName>
    </submittedName>
</protein>
<accession>A0A7X6M813</accession>
<dbReference type="InterPro" id="IPR016181">
    <property type="entry name" value="Acyl_CoA_acyltransferase"/>
</dbReference>
<reference evidence="3 4" key="1">
    <citation type="submission" date="2020-04" db="EMBL/GenBank/DDBJ databases">
        <title>MicrobeNet Type strains.</title>
        <authorList>
            <person name="Nicholson A.C."/>
        </authorList>
    </citation>
    <scope>NUCLEOTIDE SEQUENCE [LARGE SCALE GENOMIC DNA]</scope>
    <source>
        <strain evidence="3 4">ATCC 23612</strain>
    </source>
</reference>
<feature type="domain" description="N-acetyltransferase" evidence="2">
    <location>
        <begin position="35"/>
        <end position="193"/>
    </location>
</feature>